<feature type="region of interest" description="Disordered" evidence="1">
    <location>
        <begin position="1"/>
        <end position="49"/>
    </location>
</feature>
<name>A0A1C4H6I9_9BIFI</name>
<protein>
    <submittedName>
        <fullName evidence="2">Uncharacterized protein</fullName>
    </submittedName>
</protein>
<dbReference type="AlphaFoldDB" id="A0A1C4H6I9"/>
<proteinExistence type="predicted"/>
<dbReference type="STRING" id="1505727.GA0061077_1182"/>
<evidence type="ECO:0000313" key="2">
    <source>
        <dbReference type="EMBL" id="SCC80402.1"/>
    </source>
</evidence>
<dbReference type="Proteomes" id="UP000242610">
    <property type="component" value="Unassembled WGS sequence"/>
</dbReference>
<keyword evidence="3" id="KW-1185">Reference proteome</keyword>
<accession>A0A1C4H6I9</accession>
<reference evidence="3" key="1">
    <citation type="submission" date="2016-08" db="EMBL/GenBank/DDBJ databases">
        <authorList>
            <person name="Varghese N."/>
            <person name="Submissions Spin"/>
        </authorList>
    </citation>
    <scope>NUCLEOTIDE SEQUENCE [LARGE SCALE GENOMIC DNA]</scope>
    <source>
        <strain evidence="3">R-52791</strain>
    </source>
</reference>
<evidence type="ECO:0000256" key="1">
    <source>
        <dbReference type="SAM" id="MobiDB-lite"/>
    </source>
</evidence>
<organism evidence="2 3">
    <name type="scientific">Bifidobacterium commune</name>
    <dbReference type="NCBI Taxonomy" id="1505727"/>
    <lineage>
        <taxon>Bacteria</taxon>
        <taxon>Bacillati</taxon>
        <taxon>Actinomycetota</taxon>
        <taxon>Actinomycetes</taxon>
        <taxon>Bifidobacteriales</taxon>
        <taxon>Bifidobacteriaceae</taxon>
        <taxon>Bifidobacterium</taxon>
    </lineage>
</organism>
<feature type="compositionally biased region" description="Polar residues" evidence="1">
    <location>
        <begin position="1"/>
        <end position="12"/>
    </location>
</feature>
<sequence>MFASSISHSVHTTQHHAVPSTPHSPPHLTFHHPQSKRTTLHNTTPNVHPYLRNQIPGIRTTRHACTPQRDCPPIVLIGGQSSFCVSRTV</sequence>
<dbReference type="EMBL" id="FMBL01000003">
    <property type="protein sequence ID" value="SCC80402.1"/>
    <property type="molecule type" value="Genomic_DNA"/>
</dbReference>
<feature type="compositionally biased region" description="Basic residues" evidence="1">
    <location>
        <begin position="29"/>
        <end position="39"/>
    </location>
</feature>
<gene>
    <name evidence="2" type="ORF">GA0061077_1182</name>
</gene>
<evidence type="ECO:0000313" key="3">
    <source>
        <dbReference type="Proteomes" id="UP000242610"/>
    </source>
</evidence>